<comment type="caution">
    <text evidence="1">The sequence shown here is derived from an EMBL/GenBank/DDBJ whole genome shotgun (WGS) entry which is preliminary data.</text>
</comment>
<accession>A0ABT6H608</accession>
<evidence type="ECO:0000313" key="2">
    <source>
        <dbReference type="Proteomes" id="UP001218246"/>
    </source>
</evidence>
<proteinExistence type="predicted"/>
<dbReference type="Proteomes" id="UP001218246">
    <property type="component" value="Unassembled WGS sequence"/>
</dbReference>
<reference evidence="1 2" key="1">
    <citation type="submission" date="2023-04" db="EMBL/GenBank/DDBJ databases">
        <title>Ectobacillus antri isolated from activated sludge.</title>
        <authorList>
            <person name="Yan P."/>
            <person name="Liu X."/>
        </authorList>
    </citation>
    <scope>NUCLEOTIDE SEQUENCE [LARGE SCALE GENOMIC DNA]</scope>
    <source>
        <strain evidence="1 2">C18H</strain>
    </source>
</reference>
<protein>
    <submittedName>
        <fullName evidence="1">Uncharacterized protein</fullName>
    </submittedName>
</protein>
<keyword evidence="2" id="KW-1185">Reference proteome</keyword>
<gene>
    <name evidence="1" type="ORF">P6P90_09825</name>
</gene>
<evidence type="ECO:0000313" key="1">
    <source>
        <dbReference type="EMBL" id="MDG5754268.1"/>
    </source>
</evidence>
<name>A0ABT6H608_9BACI</name>
<organism evidence="1 2">
    <name type="scientific">Ectobacillus antri</name>
    <dbReference type="NCBI Taxonomy" id="2486280"/>
    <lineage>
        <taxon>Bacteria</taxon>
        <taxon>Bacillati</taxon>
        <taxon>Bacillota</taxon>
        <taxon>Bacilli</taxon>
        <taxon>Bacillales</taxon>
        <taxon>Bacillaceae</taxon>
        <taxon>Ectobacillus</taxon>
    </lineage>
</organism>
<dbReference type="EMBL" id="JARULN010000007">
    <property type="protein sequence ID" value="MDG5754268.1"/>
    <property type="molecule type" value="Genomic_DNA"/>
</dbReference>
<sequence>MRQNKSGVEIEGIVLVNGDEGTVSHEEFLEAFTRFVQQQGWIFAGATKQSRPE</sequence>
<dbReference type="RefSeq" id="WP_164464168.1">
    <property type="nucleotide sequence ID" value="NZ_JARRRY010000004.1"/>
</dbReference>